<reference evidence="1 2" key="1">
    <citation type="submission" date="2021-04" db="EMBL/GenBank/DDBJ databases">
        <authorList>
            <person name="Rakotoarivonina H."/>
        </authorList>
    </citation>
    <scope>NUCLEOTIDE SEQUENCE [LARGE SCALE GENOMIC DNA]</scope>
    <source>
        <strain evidence="1 2">XE</strain>
    </source>
</reference>
<gene>
    <name evidence="1" type="primary">txxe 3079</name>
    <name evidence="1" type="ORF">TXXE_15495</name>
</gene>
<keyword evidence="2" id="KW-1185">Reference proteome</keyword>
<proteinExistence type="predicted"/>
<sequence length="13" mass="1588">MFRKNNHRAESVV</sequence>
<dbReference type="EMBL" id="CAJRAY010000080">
    <property type="protein sequence ID" value="CAG5091311.1"/>
    <property type="molecule type" value="Genomic_DNA"/>
</dbReference>
<name>A0ABM8V7D9_THEXY</name>
<organism evidence="1 2">
    <name type="scientific">Thermobacillus xylanilyticus</name>
    <dbReference type="NCBI Taxonomy" id="76633"/>
    <lineage>
        <taxon>Bacteria</taxon>
        <taxon>Bacillati</taxon>
        <taxon>Bacillota</taxon>
        <taxon>Bacilli</taxon>
        <taxon>Bacillales</taxon>
        <taxon>Paenibacillaceae</taxon>
        <taxon>Thermobacillus</taxon>
    </lineage>
</organism>
<evidence type="ECO:0000313" key="1">
    <source>
        <dbReference type="EMBL" id="CAG5091311.1"/>
    </source>
</evidence>
<dbReference type="Proteomes" id="UP000681526">
    <property type="component" value="Unassembled WGS sequence"/>
</dbReference>
<accession>A0ABM8V7D9</accession>
<comment type="caution">
    <text evidence="1">The sequence shown here is derived from an EMBL/GenBank/DDBJ whole genome shotgun (WGS) entry which is preliminary data.</text>
</comment>
<protein>
    <submittedName>
        <fullName evidence="1">Uncharacterized protein</fullName>
    </submittedName>
</protein>
<evidence type="ECO:0000313" key="2">
    <source>
        <dbReference type="Proteomes" id="UP000681526"/>
    </source>
</evidence>